<dbReference type="OrthoDB" id="9807854at2"/>
<name>A0A2V1GWM3_9GAMM</name>
<dbReference type="EMBL" id="QDDL01000010">
    <property type="protein sequence ID" value="PVZ65429.1"/>
    <property type="molecule type" value="Genomic_DNA"/>
</dbReference>
<protein>
    <submittedName>
        <fullName evidence="2">ATPase</fullName>
    </submittedName>
</protein>
<dbReference type="InterPro" id="IPR023614">
    <property type="entry name" value="Porin_dom_sf"/>
</dbReference>
<proteinExistence type="predicted"/>
<dbReference type="SUPFAM" id="SSF56935">
    <property type="entry name" value="Porins"/>
    <property type="match status" value="1"/>
</dbReference>
<sequence length="331" mass="36374">MKIKPVSIFAAALLANTPAMAEGLKIQNSDLNLQFGGRIQYDYNRSEENNQVDEDDFNLRRGRLFVKGNISENWSFKTQFNVDGSGAEDLYLRYNGFDSGQTITIGNQNMPFGLEELTSSKDISVLERSAITELFAVGKAEGIQFNGALGNQTYALGLFTDNDVDSEKGFAARYTFSPVKTQSSVLHLGVAYKNISDDQALGLEAAFATGPFHIQAEYTDGTTESNNDASGYYVQAGYIFTGETRPYKGGKFKRVSPSSKSGAWEAVARYEDGDGNHSDIELGTTDATAYTIGLNYYANKNVRLGINYTDGEDNNSNDTGNELRLRFQVTF</sequence>
<feature type="signal peptide" evidence="1">
    <location>
        <begin position="1"/>
        <end position="21"/>
    </location>
</feature>
<dbReference type="Pfam" id="PF07396">
    <property type="entry name" value="Porin_O_P"/>
    <property type="match status" value="2"/>
</dbReference>
<dbReference type="RefSeq" id="WP_116688565.1">
    <property type="nucleotide sequence ID" value="NZ_CAWNYD010000010.1"/>
</dbReference>
<gene>
    <name evidence="2" type="ORF">DC094_18275</name>
</gene>
<dbReference type="AlphaFoldDB" id="A0A2V1GWM3"/>
<comment type="caution">
    <text evidence="2">The sequence shown here is derived from an EMBL/GenBank/DDBJ whole genome shotgun (WGS) entry which is preliminary data.</text>
</comment>
<evidence type="ECO:0000313" key="2">
    <source>
        <dbReference type="EMBL" id="PVZ65429.1"/>
    </source>
</evidence>
<keyword evidence="1" id="KW-0732">Signal</keyword>
<dbReference type="InterPro" id="IPR010870">
    <property type="entry name" value="Porin_O/P"/>
</dbReference>
<dbReference type="Proteomes" id="UP000244906">
    <property type="component" value="Unassembled WGS sequence"/>
</dbReference>
<accession>A0A2V1GWM3</accession>
<evidence type="ECO:0000256" key="1">
    <source>
        <dbReference type="SAM" id="SignalP"/>
    </source>
</evidence>
<evidence type="ECO:0000313" key="3">
    <source>
        <dbReference type="Proteomes" id="UP000244906"/>
    </source>
</evidence>
<organism evidence="2 3">
    <name type="scientific">Pelagibaculum spongiae</name>
    <dbReference type="NCBI Taxonomy" id="2080658"/>
    <lineage>
        <taxon>Bacteria</taxon>
        <taxon>Pseudomonadati</taxon>
        <taxon>Pseudomonadota</taxon>
        <taxon>Gammaproteobacteria</taxon>
        <taxon>Oceanospirillales</taxon>
        <taxon>Pelagibaculum</taxon>
    </lineage>
</organism>
<dbReference type="Gene3D" id="2.40.160.10">
    <property type="entry name" value="Porin"/>
    <property type="match status" value="1"/>
</dbReference>
<keyword evidence="3" id="KW-1185">Reference proteome</keyword>
<reference evidence="2 3" key="1">
    <citation type="submission" date="2018-04" db="EMBL/GenBank/DDBJ databases">
        <title>Thalassorhabdus spongiae gen. nov., sp. nov., isolated from a marine sponge in South-West Iceland.</title>
        <authorList>
            <person name="Knobloch S."/>
            <person name="Daussin A."/>
            <person name="Johannsson R."/>
            <person name="Marteinsson V.T."/>
        </authorList>
    </citation>
    <scope>NUCLEOTIDE SEQUENCE [LARGE SCALE GENOMIC DNA]</scope>
    <source>
        <strain evidence="2 3">Hp12</strain>
    </source>
</reference>
<feature type="chain" id="PRO_5016009038" evidence="1">
    <location>
        <begin position="22"/>
        <end position="331"/>
    </location>
</feature>